<feature type="non-terminal residue" evidence="2">
    <location>
        <position position="1"/>
    </location>
</feature>
<evidence type="ECO:0000313" key="3">
    <source>
        <dbReference type="Proteomes" id="UP001054857"/>
    </source>
</evidence>
<name>A0AAD3E1Y9_9CHLO</name>
<proteinExistence type="predicted"/>
<comment type="caution">
    <text evidence="2">The sequence shown here is derived from an EMBL/GenBank/DDBJ whole genome shotgun (WGS) entry which is preliminary data.</text>
</comment>
<organism evidence="2 3">
    <name type="scientific">Astrephomene gubernaculifera</name>
    <dbReference type="NCBI Taxonomy" id="47775"/>
    <lineage>
        <taxon>Eukaryota</taxon>
        <taxon>Viridiplantae</taxon>
        <taxon>Chlorophyta</taxon>
        <taxon>core chlorophytes</taxon>
        <taxon>Chlorophyceae</taxon>
        <taxon>CS clade</taxon>
        <taxon>Chlamydomonadales</taxon>
        <taxon>Astrephomenaceae</taxon>
        <taxon>Astrephomene</taxon>
    </lineage>
</organism>
<keyword evidence="3" id="KW-1185">Reference proteome</keyword>
<protein>
    <submittedName>
        <fullName evidence="2">Uncharacterized protein</fullName>
    </submittedName>
</protein>
<feature type="compositionally biased region" description="Pro residues" evidence="1">
    <location>
        <begin position="92"/>
        <end position="101"/>
    </location>
</feature>
<feature type="region of interest" description="Disordered" evidence="1">
    <location>
        <begin position="60"/>
        <end position="107"/>
    </location>
</feature>
<gene>
    <name evidence="2" type="ORF">Agub_g13804</name>
</gene>
<accession>A0AAD3E1Y9</accession>
<sequence length="165" mass="17450">FLQQACSSRLRFFSLPHLTALLEACTSSSASPSWQGLGPLLTDQLLRALLGRLGAQQRAAAADRQRRELQQKQQQAAAAAAAQRQPSTSSPTTPPAPPARPALPAREGAGCTGRALLAALRGCMHPGSGRLRAGGPLVSRLLRALRLHARELGPRDVCEALRLLA</sequence>
<dbReference type="Proteomes" id="UP001054857">
    <property type="component" value="Unassembled WGS sequence"/>
</dbReference>
<feature type="compositionally biased region" description="Low complexity" evidence="1">
    <location>
        <begin position="71"/>
        <end position="91"/>
    </location>
</feature>
<dbReference type="EMBL" id="BMAR01000049">
    <property type="protein sequence ID" value="GFR51377.1"/>
    <property type="molecule type" value="Genomic_DNA"/>
</dbReference>
<evidence type="ECO:0000256" key="1">
    <source>
        <dbReference type="SAM" id="MobiDB-lite"/>
    </source>
</evidence>
<reference evidence="2 3" key="1">
    <citation type="journal article" date="2021" name="Sci. Rep.">
        <title>Genome sequencing of the multicellular alga Astrephomene provides insights into convergent evolution of germ-soma differentiation.</title>
        <authorList>
            <person name="Yamashita S."/>
            <person name="Yamamoto K."/>
            <person name="Matsuzaki R."/>
            <person name="Suzuki S."/>
            <person name="Yamaguchi H."/>
            <person name="Hirooka S."/>
            <person name="Minakuchi Y."/>
            <person name="Miyagishima S."/>
            <person name="Kawachi M."/>
            <person name="Toyoda A."/>
            <person name="Nozaki H."/>
        </authorList>
    </citation>
    <scope>NUCLEOTIDE SEQUENCE [LARGE SCALE GENOMIC DNA]</scope>
    <source>
        <strain evidence="2 3">NIES-4017</strain>
    </source>
</reference>
<feature type="compositionally biased region" description="Basic and acidic residues" evidence="1">
    <location>
        <begin position="61"/>
        <end position="70"/>
    </location>
</feature>
<dbReference type="AlphaFoldDB" id="A0AAD3E1Y9"/>
<evidence type="ECO:0000313" key="2">
    <source>
        <dbReference type="EMBL" id="GFR51377.1"/>
    </source>
</evidence>
<feature type="non-terminal residue" evidence="2">
    <location>
        <position position="165"/>
    </location>
</feature>